<dbReference type="Gene3D" id="1.20.120.450">
    <property type="entry name" value="dinb family like domain"/>
    <property type="match status" value="1"/>
</dbReference>
<name>A0A7X2Z8R5_9BACL</name>
<dbReference type="PANTHER" id="PTHR37302:SF3">
    <property type="entry name" value="DAMAGE-INDUCIBLE PROTEIN DINB"/>
    <property type="match status" value="1"/>
</dbReference>
<dbReference type="GO" id="GO:0046872">
    <property type="term" value="F:metal ion binding"/>
    <property type="evidence" value="ECO:0007669"/>
    <property type="project" value="UniProtKB-KW"/>
</dbReference>
<evidence type="ECO:0000256" key="1">
    <source>
        <dbReference type="ARBA" id="ARBA00008635"/>
    </source>
</evidence>
<proteinExistence type="inferred from homology"/>
<comment type="caution">
    <text evidence="4">The sequence shown here is derived from an EMBL/GenBank/DDBJ whole genome shotgun (WGS) entry which is preliminary data.</text>
</comment>
<dbReference type="Proteomes" id="UP000450917">
    <property type="component" value="Unassembled WGS sequence"/>
</dbReference>
<dbReference type="SUPFAM" id="SSF109854">
    <property type="entry name" value="DinB/YfiT-like putative metalloenzymes"/>
    <property type="match status" value="1"/>
</dbReference>
<gene>
    <name evidence="4" type="ORF">GNP93_06940</name>
</gene>
<dbReference type="Pfam" id="PF05163">
    <property type="entry name" value="DinB"/>
    <property type="match status" value="1"/>
</dbReference>
<organism evidence="4 5">
    <name type="scientific">Paenibacillus validus</name>
    <dbReference type="NCBI Taxonomy" id="44253"/>
    <lineage>
        <taxon>Bacteria</taxon>
        <taxon>Bacillati</taxon>
        <taxon>Bacillota</taxon>
        <taxon>Bacilli</taxon>
        <taxon>Bacillales</taxon>
        <taxon>Paenibacillaceae</taxon>
        <taxon>Paenibacillus</taxon>
    </lineage>
</organism>
<feature type="binding site" evidence="3">
    <location>
        <position position="42"/>
    </location>
    <ligand>
        <name>a divalent metal cation</name>
        <dbReference type="ChEBI" id="CHEBI:60240"/>
    </ligand>
</feature>
<dbReference type="EMBL" id="WNZX01000004">
    <property type="protein sequence ID" value="MUG70413.1"/>
    <property type="molecule type" value="Genomic_DNA"/>
</dbReference>
<dbReference type="AlphaFoldDB" id="A0A7X2Z8R5"/>
<sequence length="153" mass="17263">MITIKTHLERMFDHMHWANLRILAALQASDGKPDKAVRLFAHILGAENVWLTRMNGEDGGSFPIWPEADLAECGRMAEANRAGYARLFERLNESDLSEATTYRNTKGDVFQTVLADILTHVSMHGSYHRGQVNALLRAEGFEPANTDYITFVR</sequence>
<reference evidence="4 5" key="1">
    <citation type="submission" date="2019-11" db="EMBL/GenBank/DDBJ databases">
        <title>Draft genome sequences of five Paenibacillus species of dairy origin.</title>
        <authorList>
            <person name="Olajide A.M."/>
            <person name="Chen S."/>
            <person name="Lapointe G."/>
        </authorList>
    </citation>
    <scope>NUCLEOTIDE SEQUENCE [LARGE SCALE GENOMIC DNA]</scope>
    <source>
        <strain evidence="4 5">2CS3</strain>
    </source>
</reference>
<comment type="similarity">
    <text evidence="1">Belongs to the DinB family.</text>
</comment>
<dbReference type="InterPro" id="IPR034660">
    <property type="entry name" value="DinB/YfiT-like"/>
</dbReference>
<dbReference type="RefSeq" id="WP_155614329.1">
    <property type="nucleotide sequence ID" value="NZ_WNZX01000004.1"/>
</dbReference>
<dbReference type="PANTHER" id="PTHR37302">
    <property type="entry name" value="SLR1116 PROTEIN"/>
    <property type="match status" value="1"/>
</dbReference>
<dbReference type="InterPro" id="IPR007837">
    <property type="entry name" value="DinB"/>
</dbReference>
<feature type="binding site" evidence="3">
    <location>
        <position position="124"/>
    </location>
    <ligand>
        <name>a divalent metal cation</name>
        <dbReference type="ChEBI" id="CHEBI:60240"/>
    </ligand>
</feature>
<evidence type="ECO:0000256" key="2">
    <source>
        <dbReference type="ARBA" id="ARBA00022723"/>
    </source>
</evidence>
<evidence type="ECO:0000256" key="3">
    <source>
        <dbReference type="PIRSR" id="PIRSR607837-1"/>
    </source>
</evidence>
<protein>
    <submittedName>
        <fullName evidence="4">Damage-inducible protein DinB</fullName>
    </submittedName>
</protein>
<keyword evidence="2 3" id="KW-0479">Metal-binding</keyword>
<feature type="binding site" evidence="3">
    <location>
        <position position="128"/>
    </location>
    <ligand>
        <name>a divalent metal cation</name>
        <dbReference type="ChEBI" id="CHEBI:60240"/>
    </ligand>
</feature>
<accession>A0A7X2Z8R5</accession>
<keyword evidence="5" id="KW-1185">Reference proteome</keyword>
<evidence type="ECO:0000313" key="4">
    <source>
        <dbReference type="EMBL" id="MUG70413.1"/>
    </source>
</evidence>
<evidence type="ECO:0000313" key="5">
    <source>
        <dbReference type="Proteomes" id="UP000450917"/>
    </source>
</evidence>